<evidence type="ECO:0000313" key="2">
    <source>
        <dbReference type="EMBL" id="KAG9396112.1"/>
    </source>
</evidence>
<reference evidence="2" key="1">
    <citation type="submission" date="2021-05" db="EMBL/GenBank/DDBJ databases">
        <title>A free-living protist that lacks canonical eukaryotic 1 DNA replication and segregation systems.</title>
        <authorList>
            <person name="Salas-Leiva D.E."/>
            <person name="Tromer E.C."/>
            <person name="Curtis B.A."/>
            <person name="Jerlstrom-Hultqvist J."/>
            <person name="Kolisko M."/>
            <person name="Yi Z."/>
            <person name="Salas-Leiva J.S."/>
            <person name="Gallot-Lavallee L."/>
            <person name="Kops G.J.P.L."/>
            <person name="Archibald J.M."/>
            <person name="Simpson A.G.B."/>
            <person name="Roger A.J."/>
        </authorList>
    </citation>
    <scope>NUCLEOTIDE SEQUENCE</scope>
    <source>
        <strain evidence="2">BICM</strain>
    </source>
</reference>
<keyword evidence="3" id="KW-1185">Reference proteome</keyword>
<dbReference type="AlphaFoldDB" id="A0A8J6E5Q0"/>
<proteinExistence type="predicted"/>
<accession>A0A8J6E5Q0</accession>
<feature type="coiled-coil region" evidence="1">
    <location>
        <begin position="268"/>
        <end position="310"/>
    </location>
</feature>
<keyword evidence="1" id="KW-0175">Coiled coil</keyword>
<evidence type="ECO:0000313" key="3">
    <source>
        <dbReference type="Proteomes" id="UP000717585"/>
    </source>
</evidence>
<comment type="caution">
    <text evidence="2">The sequence shown here is derived from an EMBL/GenBank/DDBJ whole genome shotgun (WGS) entry which is preliminary data.</text>
</comment>
<dbReference type="Proteomes" id="UP000717585">
    <property type="component" value="Unassembled WGS sequence"/>
</dbReference>
<dbReference type="EMBL" id="JAHDYR010000007">
    <property type="protein sequence ID" value="KAG9396112.1"/>
    <property type="molecule type" value="Genomic_DNA"/>
</dbReference>
<protein>
    <submittedName>
        <fullName evidence="2">Chromosome partition protein Smc</fullName>
    </submittedName>
</protein>
<name>A0A8J6E5Q0_9EUKA</name>
<organism evidence="2 3">
    <name type="scientific">Carpediemonas membranifera</name>
    <dbReference type="NCBI Taxonomy" id="201153"/>
    <lineage>
        <taxon>Eukaryota</taxon>
        <taxon>Metamonada</taxon>
        <taxon>Carpediemonas-like organisms</taxon>
        <taxon>Carpediemonas</taxon>
    </lineage>
</organism>
<gene>
    <name evidence="2" type="ORF">J8273_2464</name>
</gene>
<evidence type="ECO:0000256" key="1">
    <source>
        <dbReference type="SAM" id="Coils"/>
    </source>
</evidence>
<sequence length="321" mass="36156">MSLKPQTGSDHHLTSLDSQSASDHLFDSLSTQDTIMMQKELVKAHEATITSLKGIIRRKDRTIQQASYMLDNYDIPAASNDITTTLLSELHTTQNEIKTLQKEIKALSVLQGVKNKEIVRLTEQNETDGGTSQMSLLNETRNLEMKRDRLQTLLKEKEASFASQRQVLLYQKDKHDRIAAVVREANSGKDEAEITVGVRSARQTHTDKPTIIYQDESGKHVSLDDYFRLEKILGKKEAQSGAMEAAIEEIDRDMEALIGKNRVLAARQRSLLKRQAAAERELARLDKDAIERTTALKDEAMTRMAMLESELSMLMGRMGGQ</sequence>